<keyword evidence="2" id="KW-1185">Reference proteome</keyword>
<dbReference type="GO" id="GO:0009505">
    <property type="term" value="C:plant-type cell wall"/>
    <property type="evidence" value="ECO:0007669"/>
    <property type="project" value="TreeGrafter"/>
</dbReference>
<protein>
    <submittedName>
        <fullName evidence="1">Uncharacterized protein</fullName>
    </submittedName>
</protein>
<sequence>VSESGRAHYGGAKDVSQTFADGYWHFDQLGIALTYNLKVFCRQTLIGGNYALLNTTTSIPNPDYYGSSRNLRSTDVVKPKSEFRGYQNREEYHLVALAGNIQGQIVLLNDIPMVPTETFDIPTMEPKLVHASTPISVAAYSIVYVTIRDFQAPVCA</sequence>
<evidence type="ECO:0000313" key="1">
    <source>
        <dbReference type="EMBL" id="MBA0845496.1"/>
    </source>
</evidence>
<proteinExistence type="predicted"/>
<evidence type="ECO:0000313" key="2">
    <source>
        <dbReference type="Proteomes" id="UP000593575"/>
    </source>
</evidence>
<comment type="caution">
    <text evidence="1">The sequence shown here is derived from an EMBL/GenBank/DDBJ whole genome shotgun (WGS) entry which is preliminary data.</text>
</comment>
<dbReference type="AlphaFoldDB" id="A0A7J9KGK5"/>
<dbReference type="Gene3D" id="3.20.20.80">
    <property type="entry name" value="Glycosidases"/>
    <property type="match status" value="1"/>
</dbReference>
<feature type="non-terminal residue" evidence="1">
    <location>
        <position position="1"/>
    </location>
</feature>
<organism evidence="1 2">
    <name type="scientific">Gossypium armourianum</name>
    <dbReference type="NCBI Taxonomy" id="34283"/>
    <lineage>
        <taxon>Eukaryota</taxon>
        <taxon>Viridiplantae</taxon>
        <taxon>Streptophyta</taxon>
        <taxon>Embryophyta</taxon>
        <taxon>Tracheophyta</taxon>
        <taxon>Spermatophyta</taxon>
        <taxon>Magnoliopsida</taxon>
        <taxon>eudicotyledons</taxon>
        <taxon>Gunneridae</taxon>
        <taxon>Pentapetalae</taxon>
        <taxon>rosids</taxon>
        <taxon>malvids</taxon>
        <taxon>Malvales</taxon>
        <taxon>Malvaceae</taxon>
        <taxon>Malvoideae</taxon>
        <taxon>Gossypium</taxon>
    </lineage>
</organism>
<gene>
    <name evidence="1" type="ORF">Goarm_022730</name>
</gene>
<accession>A0A7J9KGK5</accession>
<dbReference type="GO" id="GO:0004566">
    <property type="term" value="F:beta-glucuronidase activity"/>
    <property type="evidence" value="ECO:0007669"/>
    <property type="project" value="TreeGrafter"/>
</dbReference>
<reference evidence="1 2" key="1">
    <citation type="journal article" date="2019" name="Genome Biol. Evol.">
        <title>Insights into the evolution of the New World diploid cottons (Gossypium, subgenus Houzingenia) based on genome sequencing.</title>
        <authorList>
            <person name="Grover C.E."/>
            <person name="Arick M.A. 2nd"/>
            <person name="Thrash A."/>
            <person name="Conover J.L."/>
            <person name="Sanders W.S."/>
            <person name="Peterson D.G."/>
            <person name="Frelichowski J.E."/>
            <person name="Scheffler J.A."/>
            <person name="Scheffler B.E."/>
            <person name="Wendel J.F."/>
        </authorList>
    </citation>
    <scope>NUCLEOTIDE SEQUENCE [LARGE SCALE GENOMIC DNA]</scope>
    <source>
        <strain evidence="1">6</strain>
        <tissue evidence="1">Leaf</tissue>
    </source>
</reference>
<dbReference type="Proteomes" id="UP000593575">
    <property type="component" value="Unassembled WGS sequence"/>
</dbReference>
<name>A0A7J9KGK5_9ROSI</name>
<dbReference type="EMBL" id="JABFAE010416196">
    <property type="protein sequence ID" value="MBA0845496.1"/>
    <property type="molecule type" value="Genomic_DNA"/>
</dbReference>
<dbReference type="PANTHER" id="PTHR14363:SF13">
    <property type="entry name" value="OS07G0598400 PROTEIN"/>
    <property type="match status" value="1"/>
</dbReference>
<dbReference type="PANTHER" id="PTHR14363">
    <property type="entry name" value="HEPARANASE-RELATED"/>
    <property type="match status" value="1"/>
</dbReference>